<dbReference type="InterPro" id="IPR051133">
    <property type="entry name" value="Adapter_Engulfment-Domain"/>
</dbReference>
<dbReference type="EMBL" id="HAED01020107">
    <property type="protein sequence ID" value="SBR06626.1"/>
    <property type="molecule type" value="Transcribed_RNA"/>
</dbReference>
<feature type="domain" description="PID" evidence="8">
    <location>
        <begin position="29"/>
        <end position="165"/>
    </location>
</feature>
<dbReference type="PANTHER" id="PTHR11232">
    <property type="entry name" value="PHOSPHOTYROSINE INTERACTION DOMAIN-CONTAINING FAMILY MEMBER"/>
    <property type="match status" value="1"/>
</dbReference>
<comment type="function">
    <text evidence="2">Adapter protein involved in neuronal nitric-oxide (NO) synthesis regulation via its association with nNOS/NOS1. The complex formed with NOS1 and synapsins is necessary for specific NO and synapsin functions at a presynaptic level. Mediates an indirect interaction between NOS1 and RASD1 leading to enhance the ability of NOS1 to activate RASD1. Competes with DLG4 for interaction with NOS1, possibly affecting NOS1 activity by regulating the interaction between NOS1 and DLG4. In kidney podocytes, plays a role in podosomes and filopodia formation through CDC42 activation.</text>
</comment>
<evidence type="ECO:0000256" key="3">
    <source>
        <dbReference type="ARBA" id="ARBA00067706"/>
    </source>
</evidence>
<dbReference type="InterPro" id="IPR025659">
    <property type="entry name" value="Tubby-like_C"/>
</dbReference>
<protein>
    <recommendedName>
        <fullName evidence="3">Carboxyl-terminal PDZ ligand of neuronal nitric oxide synthase protein</fullName>
    </recommendedName>
    <alternativeName>
        <fullName evidence="5">C-terminal PDZ ligand of neuronal nitric oxide synthase protein</fullName>
    </alternativeName>
    <alternativeName>
        <fullName evidence="4">Nitric oxide synthase 1 adaptor protein</fullName>
    </alternativeName>
</protein>
<dbReference type="Gene3D" id="2.30.29.30">
    <property type="entry name" value="Pleckstrin-homology domain (PH domain)/Phosphotyrosine-binding domain (PTB)"/>
    <property type="match status" value="1"/>
</dbReference>
<feature type="region of interest" description="Disordered" evidence="7">
    <location>
        <begin position="802"/>
        <end position="829"/>
    </location>
</feature>
<dbReference type="PROSITE" id="PS01179">
    <property type="entry name" value="PID"/>
    <property type="match status" value="1"/>
</dbReference>
<feature type="compositionally biased region" description="Pro residues" evidence="7">
    <location>
        <begin position="814"/>
        <end position="828"/>
    </location>
</feature>
<feature type="compositionally biased region" description="Polar residues" evidence="7">
    <location>
        <begin position="943"/>
        <end position="960"/>
    </location>
</feature>
<name>A0A1A8JA89_NOTKU</name>
<feature type="region of interest" description="Disordered" evidence="7">
    <location>
        <begin position="363"/>
        <end position="388"/>
    </location>
</feature>
<dbReference type="Pfam" id="PF00640">
    <property type="entry name" value="PID"/>
    <property type="match status" value="1"/>
</dbReference>
<feature type="region of interest" description="Disordered" evidence="7">
    <location>
        <begin position="903"/>
        <end position="1070"/>
    </location>
</feature>
<dbReference type="SUPFAM" id="SSF54518">
    <property type="entry name" value="Tubby C-terminal domain-like"/>
    <property type="match status" value="1"/>
</dbReference>
<reference evidence="9" key="2">
    <citation type="submission" date="2016-06" db="EMBL/GenBank/DDBJ databases">
        <title>The genome of a short-lived fish provides insights into sex chromosome evolution and the genetic control of aging.</title>
        <authorList>
            <person name="Reichwald K."/>
            <person name="Felder M."/>
            <person name="Petzold A."/>
            <person name="Koch P."/>
            <person name="Groth M."/>
            <person name="Platzer M."/>
        </authorList>
    </citation>
    <scope>NUCLEOTIDE SEQUENCE</scope>
    <source>
        <tissue evidence="9">Brain</tissue>
    </source>
</reference>
<evidence type="ECO:0000256" key="4">
    <source>
        <dbReference type="ARBA" id="ARBA00075003"/>
    </source>
</evidence>
<dbReference type="InterPro" id="IPR006020">
    <property type="entry name" value="PTB/PI_dom"/>
</dbReference>
<dbReference type="SMART" id="SM00462">
    <property type="entry name" value="PTB"/>
    <property type="match status" value="1"/>
</dbReference>
<evidence type="ECO:0000256" key="1">
    <source>
        <dbReference type="ARBA" id="ARBA00023054"/>
    </source>
</evidence>
<dbReference type="PRINTS" id="PR01573">
    <property type="entry name" value="SUPERTUBBY"/>
</dbReference>
<feature type="coiled-coil region" evidence="6">
    <location>
        <begin position="300"/>
        <end position="331"/>
    </location>
</feature>
<feature type="region of interest" description="Disordered" evidence="7">
    <location>
        <begin position="171"/>
        <end position="193"/>
    </location>
</feature>
<evidence type="ECO:0000313" key="9">
    <source>
        <dbReference type="EMBL" id="SBR06626.1"/>
    </source>
</evidence>
<proteinExistence type="predicted"/>
<feature type="compositionally biased region" description="Polar residues" evidence="7">
    <location>
        <begin position="999"/>
        <end position="1009"/>
    </location>
</feature>
<accession>A0A1A8JA89</accession>
<dbReference type="GO" id="GO:0050998">
    <property type="term" value="F:nitric-oxide synthase binding"/>
    <property type="evidence" value="ECO:0007669"/>
    <property type="project" value="TreeGrafter"/>
</dbReference>
<evidence type="ECO:0000256" key="5">
    <source>
        <dbReference type="ARBA" id="ARBA00075107"/>
    </source>
</evidence>
<dbReference type="InterPro" id="IPR000007">
    <property type="entry name" value="Tubby_C"/>
</dbReference>
<gene>
    <name evidence="9" type="primary">CR407704.1</name>
</gene>
<feature type="compositionally biased region" description="Pro residues" evidence="7">
    <location>
        <begin position="907"/>
        <end position="930"/>
    </location>
</feature>
<sequence>MPGKTKYNLVDDGHDLRIPLHNEEAFQHGINFEAKYIGSLDVARPSSRVEIVAAMRRIRYEFKVKNIKKKKVNIVVSVEGVKVTLRKKKKKKEWMWDESKMMVMQDPIYRIFYVSHDSQDLKIFSYIARDGQSNVFRCNVFKSKKKSQAMRIVRTVGQAFEVCHKLSLQHAQQNTEGQQDSKGEKNGSDSSAAGVRAYPPVCVCTLLGPARELTDAEKTVSVAEETDIDAEELIQVPTAEDSNLNRGVTDLDATAKTPGLDPSENKASEEASVLLSSPRMLLPTSGPLPPGAPLSVHHQIQLLQQQLQQQHQQIQQQHQQMQRQHQQMQQQLKMQMSLPPPPTSYPTISLQQIHLLPQIAPPATEPALERGDHGHTLKPSLPRTLPPSFSDTDGPVEIQMRKVNPPPPYPGTVVSAAAASAAAPPQTFITNCDSPSVLAPDPCLKKDEFLLHPVTLQYPTPLGYERITTFDSSGNVEEVCRPRRRHIRNQNAYAVHTISGSATLKVTSTDSKKIQLPYTSATLSRLSVPRYSIPSGDPPPYPDPANQVTATLPPPPQRIDSSLIHATLRRDRRDVGLKVPQMMENSRTLPTKAKMNSALSLSYQQRVPTALYTCTQCSSNSSSTSVSVSGGGTASSGIAGGTVVRQDFPPEKGAHHSTIIVHSKSASPMASQSSYSLLGAVDNSRDRRVYVNSAFTEDETLNQQCHLEKSARQLTLGDGSLTVKHPPPYHWDTTTTEDFWLTPEQTIIAPPPGNPKPPPLIISQAQHLDMTRLPFVLTTKPPTSLNTSTLTFPSGYQISLSPFPPSVGHGGPPLQNPPPPNEAVPPVPFAQQDPMMVLPPGYPPNLANLACCPLPPLYPGAASCAGLQLHPVSLHPWNPYPCPPPMQDPPAPPLPTKTHQILEKPILSPPPPTVPPPPPPLPPPPPPTELPPSKSATEDLAESANNFPELSSLNESPNPQESERFSKKSRKRLDSRAEEANMSTVSESRSKKEGRALSDFNSLISSPRLSSREKKKPKGQREQLNKTKKMSRTTNEFQDSSESEPELFISGDELMNQNQSSKKTWKNKRSMRMASELEEIKCRKANEREDRSLGSQGFVYVMANKQPLWNEATQVYQLDFGGRVTQESAKNFQIELDGRQVMQFGRIDGNAYILDFQYPFSAVQAFAVALANVTQRLK</sequence>
<dbReference type="CDD" id="cd01270">
    <property type="entry name" value="PTB_CAPON-like"/>
    <property type="match status" value="1"/>
</dbReference>
<reference evidence="9" key="1">
    <citation type="submission" date="2016-05" db="EMBL/GenBank/DDBJ databases">
        <authorList>
            <person name="Lavstsen T."/>
            <person name="Jespersen J.S."/>
        </authorList>
    </citation>
    <scope>NUCLEOTIDE SEQUENCE</scope>
    <source>
        <tissue evidence="9">Brain</tissue>
    </source>
</reference>
<evidence type="ECO:0000259" key="8">
    <source>
        <dbReference type="PROSITE" id="PS01179"/>
    </source>
</evidence>
<dbReference type="FunFam" id="2.30.29.30:FF:000124">
    <property type="entry name" value="carboxyl-terminal PDZ ligand of neuronal nitric oxide synthase protein-like"/>
    <property type="match status" value="1"/>
</dbReference>
<dbReference type="Gene3D" id="3.20.90.10">
    <property type="entry name" value="Tubby Protein, Chain A"/>
    <property type="match status" value="1"/>
</dbReference>
<dbReference type="InterPro" id="IPR011993">
    <property type="entry name" value="PH-like_dom_sf"/>
</dbReference>
<evidence type="ECO:0000256" key="6">
    <source>
        <dbReference type="SAM" id="Coils"/>
    </source>
</evidence>
<dbReference type="Pfam" id="PF01167">
    <property type="entry name" value="Tub"/>
    <property type="match status" value="1"/>
</dbReference>
<organism evidence="9">
    <name type="scientific">Nothobranchius kuhntae</name>
    <name type="common">Beira killifish</name>
    <dbReference type="NCBI Taxonomy" id="321403"/>
    <lineage>
        <taxon>Eukaryota</taxon>
        <taxon>Metazoa</taxon>
        <taxon>Chordata</taxon>
        <taxon>Craniata</taxon>
        <taxon>Vertebrata</taxon>
        <taxon>Euteleostomi</taxon>
        <taxon>Actinopterygii</taxon>
        <taxon>Neopterygii</taxon>
        <taxon>Teleostei</taxon>
        <taxon>Neoteleostei</taxon>
        <taxon>Acanthomorphata</taxon>
        <taxon>Ovalentaria</taxon>
        <taxon>Atherinomorphae</taxon>
        <taxon>Cyprinodontiformes</taxon>
        <taxon>Nothobranchiidae</taxon>
        <taxon>Nothobranchius</taxon>
    </lineage>
</organism>
<dbReference type="AlphaFoldDB" id="A0A1A8JA89"/>
<feature type="compositionally biased region" description="Basic and acidic residues" evidence="7">
    <location>
        <begin position="961"/>
        <end position="979"/>
    </location>
</feature>
<evidence type="ECO:0000256" key="7">
    <source>
        <dbReference type="SAM" id="MobiDB-lite"/>
    </source>
</evidence>
<dbReference type="SUPFAM" id="SSF50729">
    <property type="entry name" value="PH domain-like"/>
    <property type="match status" value="1"/>
</dbReference>
<keyword evidence="1 6" id="KW-0175">Coiled coil</keyword>
<dbReference type="PANTHER" id="PTHR11232:SF76">
    <property type="entry name" value="CARBOXYL-TERMINAL PDZ LIGAND OF NEURONAL NITRIC OXIDE SYNTHASE PROTEIN"/>
    <property type="match status" value="1"/>
</dbReference>
<dbReference type="FunFam" id="3.20.90.10:FF:000002">
    <property type="entry name" value="Tubby like protein 4"/>
    <property type="match status" value="1"/>
</dbReference>
<evidence type="ECO:0000256" key="2">
    <source>
        <dbReference type="ARBA" id="ARBA00054402"/>
    </source>
</evidence>